<proteinExistence type="predicted"/>
<organism evidence="2 3">
    <name type="scientific">Naasia aerilata</name>
    <dbReference type="NCBI Taxonomy" id="1162966"/>
    <lineage>
        <taxon>Bacteria</taxon>
        <taxon>Bacillati</taxon>
        <taxon>Actinomycetota</taxon>
        <taxon>Actinomycetes</taxon>
        <taxon>Micrococcales</taxon>
        <taxon>Microbacteriaceae</taxon>
        <taxon>Naasia</taxon>
    </lineage>
</organism>
<keyword evidence="3" id="KW-1185">Reference proteome</keyword>
<reference evidence="3" key="1">
    <citation type="journal article" date="2019" name="Int. J. Syst. Evol. Microbiol.">
        <title>The Global Catalogue of Microorganisms (GCM) 10K type strain sequencing project: providing services to taxonomists for standard genome sequencing and annotation.</title>
        <authorList>
            <consortium name="The Broad Institute Genomics Platform"/>
            <consortium name="The Broad Institute Genome Sequencing Center for Infectious Disease"/>
            <person name="Wu L."/>
            <person name="Ma J."/>
        </authorList>
    </citation>
    <scope>NUCLEOTIDE SEQUENCE [LARGE SCALE GENOMIC DNA]</scope>
    <source>
        <strain evidence="3">NBRC 108725</strain>
    </source>
</reference>
<gene>
    <name evidence="2" type="ORF">GCM10025866_33670</name>
</gene>
<evidence type="ECO:0000313" key="3">
    <source>
        <dbReference type="Proteomes" id="UP001321498"/>
    </source>
</evidence>
<feature type="compositionally biased region" description="Basic and acidic residues" evidence="1">
    <location>
        <begin position="1"/>
        <end position="17"/>
    </location>
</feature>
<evidence type="ECO:0000256" key="1">
    <source>
        <dbReference type="SAM" id="MobiDB-lite"/>
    </source>
</evidence>
<dbReference type="Proteomes" id="UP001321498">
    <property type="component" value="Chromosome"/>
</dbReference>
<name>A0ABM8GGI2_9MICO</name>
<sequence length="92" mass="9937">MELRRLRRPNPEERFGPQEEGAQIEARGRFRDPPLVGCDELLQGPEEEVGPELGEAESPGGGSEAAGVDLRTEQPHTPVGGAVGLQPLEDRL</sequence>
<dbReference type="EMBL" id="AP027731">
    <property type="protein sequence ID" value="BDZ47458.1"/>
    <property type="molecule type" value="Genomic_DNA"/>
</dbReference>
<protein>
    <submittedName>
        <fullName evidence="2">Uncharacterized protein</fullName>
    </submittedName>
</protein>
<evidence type="ECO:0000313" key="2">
    <source>
        <dbReference type="EMBL" id="BDZ47458.1"/>
    </source>
</evidence>
<accession>A0ABM8GGI2</accession>
<feature type="region of interest" description="Disordered" evidence="1">
    <location>
        <begin position="1"/>
        <end position="92"/>
    </location>
</feature>